<evidence type="ECO:0000313" key="2">
    <source>
        <dbReference type="Proteomes" id="UP001154282"/>
    </source>
</evidence>
<reference evidence="1" key="1">
    <citation type="submission" date="2022-08" db="EMBL/GenBank/DDBJ databases">
        <authorList>
            <person name="Gutierrez-Valencia J."/>
        </authorList>
    </citation>
    <scope>NUCLEOTIDE SEQUENCE</scope>
</reference>
<accession>A0AAV0S131</accession>
<dbReference type="EMBL" id="CAMGYJ010000011">
    <property type="protein sequence ID" value="CAI0626883.1"/>
    <property type="molecule type" value="Genomic_DNA"/>
</dbReference>
<dbReference type="Proteomes" id="UP001154282">
    <property type="component" value="Unassembled WGS sequence"/>
</dbReference>
<comment type="caution">
    <text evidence="1">The sequence shown here is derived from an EMBL/GenBank/DDBJ whole genome shotgun (WGS) entry which is preliminary data.</text>
</comment>
<gene>
    <name evidence="1" type="ORF">LITE_LOCUS51057</name>
</gene>
<proteinExistence type="predicted"/>
<dbReference type="AlphaFoldDB" id="A0AAV0S131"/>
<evidence type="ECO:0000313" key="1">
    <source>
        <dbReference type="EMBL" id="CAI0626883.1"/>
    </source>
</evidence>
<sequence>MQKRLHAYEEKEGHIPSLKLPRRWCYISCSLQEGWLQSKEFVSQSVLALGFIAQP</sequence>
<name>A0AAV0S131_9ROSI</name>
<protein>
    <submittedName>
        <fullName evidence="1">Uncharacterized protein</fullName>
    </submittedName>
</protein>
<keyword evidence="2" id="KW-1185">Reference proteome</keyword>
<organism evidence="1 2">
    <name type="scientific">Linum tenue</name>
    <dbReference type="NCBI Taxonomy" id="586396"/>
    <lineage>
        <taxon>Eukaryota</taxon>
        <taxon>Viridiplantae</taxon>
        <taxon>Streptophyta</taxon>
        <taxon>Embryophyta</taxon>
        <taxon>Tracheophyta</taxon>
        <taxon>Spermatophyta</taxon>
        <taxon>Magnoliopsida</taxon>
        <taxon>eudicotyledons</taxon>
        <taxon>Gunneridae</taxon>
        <taxon>Pentapetalae</taxon>
        <taxon>rosids</taxon>
        <taxon>fabids</taxon>
        <taxon>Malpighiales</taxon>
        <taxon>Linaceae</taxon>
        <taxon>Linum</taxon>
    </lineage>
</organism>